<dbReference type="EMBL" id="JAUPBM010000011">
    <property type="protein sequence ID" value="MDO7019521.1"/>
    <property type="molecule type" value="Genomic_DNA"/>
</dbReference>
<dbReference type="SUPFAM" id="SSF53850">
    <property type="entry name" value="Periplasmic binding protein-like II"/>
    <property type="match status" value="1"/>
</dbReference>
<name>A0ABT8YUI9_9SPIR</name>
<dbReference type="CDD" id="cd08504">
    <property type="entry name" value="PBP2_OppA"/>
    <property type="match status" value="1"/>
</dbReference>
<accession>A0ABT8YUI9</accession>
<dbReference type="InterPro" id="IPR039424">
    <property type="entry name" value="SBP_5"/>
</dbReference>
<dbReference type="InterPro" id="IPR030678">
    <property type="entry name" value="Peptide/Ni-bd"/>
</dbReference>
<sequence>MIRNILLVLLSIVTIFSLSCTGNSVKERNSKELFINAGEEPKTIDPTLSGNDFVYPRHAFETLITKDKEGNLQAGACESWDISKDGLTYTFHLRTNAKWSDGKKNVVADDFVYALQRAANPLSGAEYTSFVEYIKNAVKVLSSELPVEELGVKAIDDYTLEITLENPTGYFLDILTYPIFAPVRKDIIEQYGDQWSLSPESYIGNGAFIMTERNPDEKIVMIKNTNYWNKDNIVPEKITFVMMKDATLALAGIKEGSLDFSVYIIEQDLEKLREEGIVNIAPYFSTVAFGINATNEVLKDTRVRKALSLAIDRNYIVENVVPTAKSPTSAWVPVGAYDVEGDFRQNGGEYIDLSKEAYSNNVEMAKELMAQAGYTNGEGFPVLEYKTTSDLVYINVAEAVQQMWKSALGVDLQISSMEWAAYQQMRSDKNYQLIRTLWIGDYSDPMTFLENYLSYRTQNTAGYSNAMFDSYIETARSTSDQAVRMKAMHEAEKLLIAEDNLLIPIYNPSNPILVSKRLKDYVLTPLMEYQFHYAYLE</sequence>
<dbReference type="Pfam" id="PF00496">
    <property type="entry name" value="SBP_bac_5"/>
    <property type="match status" value="1"/>
</dbReference>
<comment type="similarity">
    <text evidence="2">Belongs to the bacterial solute-binding protein 5 family.</text>
</comment>
<evidence type="ECO:0000256" key="4">
    <source>
        <dbReference type="ARBA" id="ARBA00022729"/>
    </source>
</evidence>
<evidence type="ECO:0000256" key="3">
    <source>
        <dbReference type="ARBA" id="ARBA00022448"/>
    </source>
</evidence>
<dbReference type="Proteomes" id="UP001175147">
    <property type="component" value="Unassembled WGS sequence"/>
</dbReference>
<gene>
    <name evidence="6" type="ORF">Q5M86_01890</name>
</gene>
<dbReference type="InterPro" id="IPR000914">
    <property type="entry name" value="SBP_5_dom"/>
</dbReference>
<evidence type="ECO:0000313" key="6">
    <source>
        <dbReference type="EMBL" id="MDO7019521.1"/>
    </source>
</evidence>
<organism evidence="6 7">
    <name type="scientific">Brachyspira innocens</name>
    <dbReference type="NCBI Taxonomy" id="13264"/>
    <lineage>
        <taxon>Bacteria</taxon>
        <taxon>Pseudomonadati</taxon>
        <taxon>Spirochaetota</taxon>
        <taxon>Spirochaetia</taxon>
        <taxon>Brachyspirales</taxon>
        <taxon>Brachyspiraceae</taxon>
        <taxon>Brachyspira</taxon>
    </lineage>
</organism>
<keyword evidence="3" id="KW-0813">Transport</keyword>
<proteinExistence type="inferred from homology"/>
<evidence type="ECO:0000256" key="2">
    <source>
        <dbReference type="ARBA" id="ARBA00005695"/>
    </source>
</evidence>
<comment type="caution">
    <text evidence="6">The sequence shown here is derived from an EMBL/GenBank/DDBJ whole genome shotgun (WGS) entry which is preliminary data.</text>
</comment>
<evidence type="ECO:0000313" key="7">
    <source>
        <dbReference type="Proteomes" id="UP001175147"/>
    </source>
</evidence>
<reference evidence="6" key="1">
    <citation type="submission" date="2023-07" db="EMBL/GenBank/DDBJ databases">
        <title>Mucosal microbiota of week-old chicken and adult hens.</title>
        <authorList>
            <person name="Volf J."/>
            <person name="Karasova D."/>
            <person name="Crhanova M."/>
            <person name="Faldynova M."/>
            <person name="Prikrylova H."/>
            <person name="Zeman M."/>
            <person name="Babak V."/>
            <person name="Rajova J."/>
            <person name="Rychlik I."/>
        </authorList>
    </citation>
    <scope>NUCLEOTIDE SEQUENCE</scope>
    <source>
        <strain evidence="6">ET902</strain>
    </source>
</reference>
<dbReference type="PANTHER" id="PTHR30290">
    <property type="entry name" value="PERIPLASMIC BINDING COMPONENT OF ABC TRANSPORTER"/>
    <property type="match status" value="1"/>
</dbReference>
<dbReference type="Gene3D" id="3.10.105.10">
    <property type="entry name" value="Dipeptide-binding Protein, Domain 3"/>
    <property type="match status" value="1"/>
</dbReference>
<feature type="domain" description="Solute-binding protein family 5" evidence="5">
    <location>
        <begin position="73"/>
        <end position="457"/>
    </location>
</feature>
<dbReference type="PANTHER" id="PTHR30290:SF10">
    <property type="entry name" value="PERIPLASMIC OLIGOPEPTIDE-BINDING PROTEIN-RELATED"/>
    <property type="match status" value="1"/>
</dbReference>
<dbReference type="RefSeq" id="WP_304385335.1">
    <property type="nucleotide sequence ID" value="NZ_JAUPBL010000044.1"/>
</dbReference>
<protein>
    <submittedName>
        <fullName evidence="6">Peptide ABC transporter substrate-binding protein</fullName>
    </submittedName>
</protein>
<dbReference type="PIRSF" id="PIRSF002741">
    <property type="entry name" value="MppA"/>
    <property type="match status" value="1"/>
</dbReference>
<keyword evidence="4" id="KW-0732">Signal</keyword>
<evidence type="ECO:0000256" key="1">
    <source>
        <dbReference type="ARBA" id="ARBA00004196"/>
    </source>
</evidence>
<dbReference type="Gene3D" id="3.90.76.10">
    <property type="entry name" value="Dipeptide-binding Protein, Domain 1"/>
    <property type="match status" value="1"/>
</dbReference>
<keyword evidence="7" id="KW-1185">Reference proteome</keyword>
<dbReference type="Gene3D" id="3.40.190.10">
    <property type="entry name" value="Periplasmic binding protein-like II"/>
    <property type="match status" value="1"/>
</dbReference>
<evidence type="ECO:0000259" key="5">
    <source>
        <dbReference type="Pfam" id="PF00496"/>
    </source>
</evidence>
<dbReference type="PROSITE" id="PS51257">
    <property type="entry name" value="PROKAR_LIPOPROTEIN"/>
    <property type="match status" value="1"/>
</dbReference>
<comment type="subcellular location">
    <subcellularLocation>
        <location evidence="1">Cell envelope</location>
    </subcellularLocation>
</comment>